<accession>A0AAP9UEE9</accession>
<protein>
    <submittedName>
        <fullName evidence="1">Uncharacterized protein</fullName>
    </submittedName>
</protein>
<dbReference type="RefSeq" id="WP_003426619.1">
    <property type="nucleotide sequence ID" value="NZ_AP019716.1"/>
</dbReference>
<dbReference type="EMBL" id="CP040626">
    <property type="protein sequence ID" value="QMW91303.1"/>
    <property type="molecule type" value="Genomic_DNA"/>
</dbReference>
<organism evidence="1 2">
    <name type="scientific">Clostridium butyricum</name>
    <dbReference type="NCBI Taxonomy" id="1492"/>
    <lineage>
        <taxon>Bacteria</taxon>
        <taxon>Bacillati</taxon>
        <taxon>Bacillota</taxon>
        <taxon>Clostridia</taxon>
        <taxon>Eubacteriales</taxon>
        <taxon>Clostridiaceae</taxon>
        <taxon>Clostridium</taxon>
    </lineage>
</organism>
<reference evidence="1 2" key="1">
    <citation type="submission" date="2019-05" db="EMBL/GenBank/DDBJ databases">
        <authorList>
            <person name="Schori C."/>
            <person name="Ahrens C."/>
        </authorList>
    </citation>
    <scope>NUCLEOTIDE SEQUENCE [LARGE SCALE GENOMIC DNA]</scope>
    <source>
        <strain evidence="1 2">DSM 10702</strain>
    </source>
</reference>
<evidence type="ECO:0000313" key="1">
    <source>
        <dbReference type="EMBL" id="QMW91303.1"/>
    </source>
</evidence>
<dbReference type="GeneID" id="92944521"/>
<sequence length="86" mass="9944">MDKGIAPLEIKNEVTDYDKEILSIALDGIYGWKFNPVAVITNGIEDYYFICKVKTMIETIQMKMAKIYVQIQKNKKPRLLAIEEIC</sequence>
<dbReference type="Proteomes" id="UP000515243">
    <property type="component" value="Chromosome 1"/>
</dbReference>
<name>A0AAP9UEE9_CLOBU</name>
<gene>
    <name evidence="1" type="ORF">FF104_10130</name>
</gene>
<proteinExistence type="predicted"/>
<evidence type="ECO:0000313" key="2">
    <source>
        <dbReference type="Proteomes" id="UP000515243"/>
    </source>
</evidence>
<dbReference type="KEGG" id="cbut:ATN24_11545"/>
<dbReference type="AlphaFoldDB" id="A0AAP9UEE9"/>